<dbReference type="RefSeq" id="WP_183979448.1">
    <property type="nucleotide sequence ID" value="NZ_JACIBY010000019.1"/>
</dbReference>
<gene>
    <name evidence="4" type="ORF">FHS57_005676</name>
</gene>
<proteinExistence type="predicted"/>
<keyword evidence="2" id="KW-0378">Hydrolase</keyword>
<dbReference type="Gene3D" id="3.20.20.370">
    <property type="entry name" value="Glycoside hydrolase/deacetylase"/>
    <property type="match status" value="1"/>
</dbReference>
<dbReference type="InterPro" id="IPR011330">
    <property type="entry name" value="Glyco_hydro/deAcase_b/a-brl"/>
</dbReference>
<keyword evidence="1" id="KW-0479">Metal-binding</keyword>
<dbReference type="Proteomes" id="UP000541352">
    <property type="component" value="Unassembled WGS sequence"/>
</dbReference>
<dbReference type="GO" id="GO:0016020">
    <property type="term" value="C:membrane"/>
    <property type="evidence" value="ECO:0007669"/>
    <property type="project" value="TreeGrafter"/>
</dbReference>
<name>A0A7W5ZU85_9BACT</name>
<dbReference type="SUPFAM" id="SSF88713">
    <property type="entry name" value="Glycoside hydrolase/deacetylase"/>
    <property type="match status" value="1"/>
</dbReference>
<evidence type="ECO:0000259" key="3">
    <source>
        <dbReference type="PROSITE" id="PS51677"/>
    </source>
</evidence>
<accession>A0A7W5ZU85</accession>
<comment type="caution">
    <text evidence="4">The sequence shown here is derived from an EMBL/GenBank/DDBJ whole genome shotgun (WGS) entry which is preliminary data.</text>
</comment>
<dbReference type="PANTHER" id="PTHR10587">
    <property type="entry name" value="GLYCOSYL TRANSFERASE-RELATED"/>
    <property type="match status" value="1"/>
</dbReference>
<sequence length="228" mass="26338">MIPLFVHKSPRILKSFYSPFVWEIPTEEPVIYLTFDDGPIPDVTEWVLEQLDIYLAKATFFCIGDNVRKYPELFASLLDKGHSVGNHTFNHLKGWNTEDETYLENVKQCSDILPVDTSLFRPPYGRIKLSQARPLLNNYHVVMWDVLTGDFEKYLSPERCLEKTLKYTKAGSIVVLHDSLKAWRNMSYVLPRMLEHFSSLGYRFEALPQHIPPSMNLGDAASSPYLVH</sequence>
<reference evidence="4 5" key="1">
    <citation type="submission" date="2020-08" db="EMBL/GenBank/DDBJ databases">
        <title>Genomic Encyclopedia of Type Strains, Phase IV (KMG-IV): sequencing the most valuable type-strain genomes for metagenomic binning, comparative biology and taxonomic classification.</title>
        <authorList>
            <person name="Goeker M."/>
        </authorList>
    </citation>
    <scope>NUCLEOTIDE SEQUENCE [LARGE SCALE GENOMIC DNA]</scope>
    <source>
        <strain evidence="4 5">DSM 17976</strain>
    </source>
</reference>
<dbReference type="EMBL" id="JACIBY010000019">
    <property type="protein sequence ID" value="MBB3841647.1"/>
    <property type="molecule type" value="Genomic_DNA"/>
</dbReference>
<keyword evidence="5" id="KW-1185">Reference proteome</keyword>
<organism evidence="4 5">
    <name type="scientific">Runella defluvii</name>
    <dbReference type="NCBI Taxonomy" id="370973"/>
    <lineage>
        <taxon>Bacteria</taxon>
        <taxon>Pseudomonadati</taxon>
        <taxon>Bacteroidota</taxon>
        <taxon>Cytophagia</taxon>
        <taxon>Cytophagales</taxon>
        <taxon>Spirosomataceae</taxon>
        <taxon>Runella</taxon>
    </lineage>
</organism>
<dbReference type="AlphaFoldDB" id="A0A7W5ZU85"/>
<protein>
    <submittedName>
        <fullName evidence="4">Peptidoglycan/xylan/chitin deacetylase (PgdA/CDA1 family)</fullName>
    </submittedName>
</protein>
<dbReference type="GO" id="GO:0005975">
    <property type="term" value="P:carbohydrate metabolic process"/>
    <property type="evidence" value="ECO:0007669"/>
    <property type="project" value="InterPro"/>
</dbReference>
<dbReference type="GO" id="GO:0046872">
    <property type="term" value="F:metal ion binding"/>
    <property type="evidence" value="ECO:0007669"/>
    <property type="project" value="UniProtKB-KW"/>
</dbReference>
<evidence type="ECO:0000256" key="1">
    <source>
        <dbReference type="ARBA" id="ARBA00022723"/>
    </source>
</evidence>
<evidence type="ECO:0000256" key="2">
    <source>
        <dbReference type="ARBA" id="ARBA00022801"/>
    </source>
</evidence>
<feature type="domain" description="NodB homology" evidence="3">
    <location>
        <begin position="29"/>
        <end position="205"/>
    </location>
</feature>
<dbReference type="InterPro" id="IPR002509">
    <property type="entry name" value="NODB_dom"/>
</dbReference>
<dbReference type="GO" id="GO:0016810">
    <property type="term" value="F:hydrolase activity, acting on carbon-nitrogen (but not peptide) bonds"/>
    <property type="evidence" value="ECO:0007669"/>
    <property type="project" value="InterPro"/>
</dbReference>
<evidence type="ECO:0000313" key="4">
    <source>
        <dbReference type="EMBL" id="MBB3841647.1"/>
    </source>
</evidence>
<dbReference type="PANTHER" id="PTHR10587:SF133">
    <property type="entry name" value="CHITIN DEACETYLASE 1-RELATED"/>
    <property type="match status" value="1"/>
</dbReference>
<dbReference type="InterPro" id="IPR050248">
    <property type="entry name" value="Polysacc_deacetylase_ArnD"/>
</dbReference>
<evidence type="ECO:0000313" key="5">
    <source>
        <dbReference type="Proteomes" id="UP000541352"/>
    </source>
</evidence>
<dbReference type="Pfam" id="PF01522">
    <property type="entry name" value="Polysacc_deac_1"/>
    <property type="match status" value="1"/>
</dbReference>
<dbReference type="PROSITE" id="PS51677">
    <property type="entry name" value="NODB"/>
    <property type="match status" value="1"/>
</dbReference>